<gene>
    <name evidence="1" type="ORF">ILUMI_15856</name>
</gene>
<accession>A0A8K0CTZ9</accession>
<dbReference type="PANTHER" id="PTHR47326">
    <property type="entry name" value="TRANSPOSABLE ELEMENT TC3 TRANSPOSASE-LIKE PROTEIN"/>
    <property type="match status" value="1"/>
</dbReference>
<reference evidence="1" key="1">
    <citation type="submission" date="2019-08" db="EMBL/GenBank/DDBJ databases">
        <title>The genome of the North American firefly Photinus pyralis.</title>
        <authorList>
            <consortium name="Photinus pyralis genome working group"/>
            <person name="Fallon T.R."/>
            <person name="Sander Lower S.E."/>
            <person name="Weng J.-K."/>
        </authorList>
    </citation>
    <scope>NUCLEOTIDE SEQUENCE</scope>
    <source>
        <strain evidence="1">TRF0915ILg1</strain>
        <tissue evidence="1">Whole body</tissue>
    </source>
</reference>
<organism evidence="1 2">
    <name type="scientific">Ignelater luminosus</name>
    <name type="common">Cucubano</name>
    <name type="synonym">Pyrophorus luminosus</name>
    <dbReference type="NCBI Taxonomy" id="2038154"/>
    <lineage>
        <taxon>Eukaryota</taxon>
        <taxon>Metazoa</taxon>
        <taxon>Ecdysozoa</taxon>
        <taxon>Arthropoda</taxon>
        <taxon>Hexapoda</taxon>
        <taxon>Insecta</taxon>
        <taxon>Pterygota</taxon>
        <taxon>Neoptera</taxon>
        <taxon>Endopterygota</taxon>
        <taxon>Coleoptera</taxon>
        <taxon>Polyphaga</taxon>
        <taxon>Elateriformia</taxon>
        <taxon>Elateroidea</taxon>
        <taxon>Elateridae</taxon>
        <taxon>Agrypninae</taxon>
        <taxon>Pyrophorini</taxon>
        <taxon>Ignelater</taxon>
    </lineage>
</organism>
<keyword evidence="2" id="KW-1185">Reference proteome</keyword>
<protein>
    <submittedName>
        <fullName evidence="1">Uncharacterized protein</fullName>
    </submittedName>
</protein>
<name>A0A8K0CTZ9_IGNLU</name>
<sequence length="163" mass="19073">MLLVFEYSQGRSRCSTRRIPNFVAVNRRLCKTDRFVPVTADYDRKHMIRTPVVEEEILERVAEDPTLSTRRLGSEVRVSKDVIHKVIKEQLLHPYHIKTLHDLLPPDSDQRLSFCLFINAQRAQNMNLGKKILFTDLACFTRKYVANLHNKPVYAEENLHATR</sequence>
<dbReference type="AlphaFoldDB" id="A0A8K0CTZ9"/>
<comment type="caution">
    <text evidence="1">The sequence shown here is derived from an EMBL/GenBank/DDBJ whole genome shotgun (WGS) entry which is preliminary data.</text>
</comment>
<dbReference type="EMBL" id="VTPC01054581">
    <property type="protein sequence ID" value="KAF2890317.1"/>
    <property type="molecule type" value="Genomic_DNA"/>
</dbReference>
<evidence type="ECO:0000313" key="2">
    <source>
        <dbReference type="Proteomes" id="UP000801492"/>
    </source>
</evidence>
<evidence type="ECO:0000313" key="1">
    <source>
        <dbReference type="EMBL" id="KAF2890317.1"/>
    </source>
</evidence>
<feature type="non-terminal residue" evidence="1">
    <location>
        <position position="163"/>
    </location>
</feature>
<dbReference type="PANTHER" id="PTHR47326:SF1">
    <property type="entry name" value="HTH PSQ-TYPE DOMAIN-CONTAINING PROTEIN"/>
    <property type="match status" value="1"/>
</dbReference>
<proteinExistence type="predicted"/>
<dbReference type="OrthoDB" id="6753189at2759"/>
<dbReference type="Proteomes" id="UP000801492">
    <property type="component" value="Unassembled WGS sequence"/>
</dbReference>